<dbReference type="InterPro" id="IPR002376">
    <property type="entry name" value="Formyl_transf_N"/>
</dbReference>
<dbReference type="InterPro" id="IPR036477">
    <property type="entry name" value="Formyl_transf_N_sf"/>
</dbReference>
<dbReference type="Gene3D" id="3.40.50.12230">
    <property type="match status" value="1"/>
</dbReference>
<dbReference type="InterPro" id="IPR005794">
    <property type="entry name" value="Fmt"/>
</dbReference>
<evidence type="ECO:0000313" key="8">
    <source>
        <dbReference type="EMBL" id="GAA1684302.1"/>
    </source>
</evidence>
<evidence type="ECO:0000259" key="7">
    <source>
        <dbReference type="Pfam" id="PF02911"/>
    </source>
</evidence>
<name>A0ABN2H9V1_9ACTN</name>
<protein>
    <recommendedName>
        <fullName evidence="2 5">Methionyl-tRNA formyltransferase</fullName>
        <ecNumber evidence="2 5">2.1.2.9</ecNumber>
    </recommendedName>
</protein>
<dbReference type="EMBL" id="BAAANY010000012">
    <property type="protein sequence ID" value="GAA1684302.1"/>
    <property type="molecule type" value="Genomic_DNA"/>
</dbReference>
<comment type="function">
    <text evidence="5">Attaches a formyl group to the free amino group of methionyl-tRNA(fMet). The formyl group appears to play a dual role in the initiator identity of N-formylmethionyl-tRNA by promoting its recognition by IF2 and preventing the misappropriation of this tRNA by the elongation apparatus.</text>
</comment>
<evidence type="ECO:0000256" key="2">
    <source>
        <dbReference type="ARBA" id="ARBA00012261"/>
    </source>
</evidence>
<evidence type="ECO:0000313" key="9">
    <source>
        <dbReference type="Proteomes" id="UP001500618"/>
    </source>
</evidence>
<evidence type="ECO:0000256" key="3">
    <source>
        <dbReference type="ARBA" id="ARBA00022679"/>
    </source>
</evidence>
<dbReference type="PANTHER" id="PTHR11138:SF5">
    <property type="entry name" value="METHIONYL-TRNA FORMYLTRANSFERASE, MITOCHONDRIAL"/>
    <property type="match status" value="1"/>
</dbReference>
<dbReference type="Proteomes" id="UP001500618">
    <property type="component" value="Unassembled WGS sequence"/>
</dbReference>
<feature type="binding site" evidence="5">
    <location>
        <begin position="131"/>
        <end position="134"/>
    </location>
    <ligand>
        <name>(6S)-5,6,7,8-tetrahydrofolate</name>
        <dbReference type="ChEBI" id="CHEBI:57453"/>
    </ligand>
</feature>
<keyword evidence="3 5" id="KW-0808">Transferase</keyword>
<proteinExistence type="inferred from homology"/>
<dbReference type="SUPFAM" id="SSF53328">
    <property type="entry name" value="Formyltransferase"/>
    <property type="match status" value="1"/>
</dbReference>
<dbReference type="InterPro" id="IPR044135">
    <property type="entry name" value="Met-tRNA-FMT_C"/>
</dbReference>
<dbReference type="NCBIfam" id="TIGR00460">
    <property type="entry name" value="fmt"/>
    <property type="match status" value="1"/>
</dbReference>
<dbReference type="Pfam" id="PF00551">
    <property type="entry name" value="Formyl_trans_N"/>
    <property type="match status" value="1"/>
</dbReference>
<dbReference type="EC" id="2.1.2.9" evidence="2 5"/>
<evidence type="ECO:0000256" key="5">
    <source>
        <dbReference type="HAMAP-Rule" id="MF_00182"/>
    </source>
</evidence>
<keyword evidence="9" id="KW-1185">Reference proteome</keyword>
<dbReference type="CDD" id="cd08646">
    <property type="entry name" value="FMT_core_Met-tRNA-FMT_N"/>
    <property type="match status" value="1"/>
</dbReference>
<sequence>MVQPGRPAGHQTEPVRAAWDDPLKLVFAGTPEPALPALRAIQASAHDLVAVVTRPDAPAGRGRQAHRSPVATFADELGIEVLSPRRPSEPEFQEHLRALAPDCIPVVAYGALIPRSALDIPKHGWLNLHFSLLPAWRGAAPVQHSLLHGDDITGASVFTIEESLDTGPVYGTVTEQVTAGDTSGDLLARLSLSGAKLLVAVLDAIEAGTAVAVPQPADGVSLAPKISVDDARVRWEEPARAVDRRIRACTPAPGAWTTLGGHRVKLGPVKPVYQPAVIGLKQPAPGELVVSKKHVLVGTGTTALELGEVQAEGKRAMPAADWARGLRLNGGEVLGR</sequence>
<feature type="domain" description="Formyl transferase N-terminal" evidence="6">
    <location>
        <begin position="29"/>
        <end position="202"/>
    </location>
</feature>
<organism evidence="8 9">
    <name type="scientific">Fodinicola feengrottensis</name>
    <dbReference type="NCBI Taxonomy" id="435914"/>
    <lineage>
        <taxon>Bacteria</taxon>
        <taxon>Bacillati</taxon>
        <taxon>Actinomycetota</taxon>
        <taxon>Actinomycetes</taxon>
        <taxon>Mycobacteriales</taxon>
        <taxon>Fodinicola</taxon>
    </lineage>
</organism>
<dbReference type="PANTHER" id="PTHR11138">
    <property type="entry name" value="METHIONYL-TRNA FORMYLTRANSFERASE"/>
    <property type="match status" value="1"/>
</dbReference>
<comment type="similarity">
    <text evidence="1 5">Belongs to the Fmt family.</text>
</comment>
<reference evidence="8 9" key="1">
    <citation type="journal article" date="2019" name="Int. J. Syst. Evol. Microbiol.">
        <title>The Global Catalogue of Microorganisms (GCM) 10K type strain sequencing project: providing services to taxonomists for standard genome sequencing and annotation.</title>
        <authorList>
            <consortium name="The Broad Institute Genomics Platform"/>
            <consortium name="The Broad Institute Genome Sequencing Center for Infectious Disease"/>
            <person name="Wu L."/>
            <person name="Ma J."/>
        </authorList>
    </citation>
    <scope>NUCLEOTIDE SEQUENCE [LARGE SCALE GENOMIC DNA]</scope>
    <source>
        <strain evidence="8 9">JCM 14718</strain>
    </source>
</reference>
<comment type="catalytic activity">
    <reaction evidence="5">
        <text>L-methionyl-tRNA(fMet) + (6R)-10-formyltetrahydrofolate = N-formyl-L-methionyl-tRNA(fMet) + (6S)-5,6,7,8-tetrahydrofolate + H(+)</text>
        <dbReference type="Rhea" id="RHEA:24380"/>
        <dbReference type="Rhea" id="RHEA-COMP:9952"/>
        <dbReference type="Rhea" id="RHEA-COMP:9953"/>
        <dbReference type="ChEBI" id="CHEBI:15378"/>
        <dbReference type="ChEBI" id="CHEBI:57453"/>
        <dbReference type="ChEBI" id="CHEBI:78530"/>
        <dbReference type="ChEBI" id="CHEBI:78844"/>
        <dbReference type="ChEBI" id="CHEBI:195366"/>
        <dbReference type="EC" id="2.1.2.9"/>
    </reaction>
</comment>
<dbReference type="InterPro" id="IPR041711">
    <property type="entry name" value="Met-tRNA-FMT_N"/>
</dbReference>
<gene>
    <name evidence="5 8" type="primary">fmt</name>
    <name evidence="8" type="ORF">GCM10009765_37120</name>
</gene>
<evidence type="ECO:0000256" key="4">
    <source>
        <dbReference type="ARBA" id="ARBA00022917"/>
    </source>
</evidence>
<accession>A0ABN2H9V1</accession>
<dbReference type="InterPro" id="IPR011034">
    <property type="entry name" value="Formyl_transferase-like_C_sf"/>
</dbReference>
<dbReference type="SUPFAM" id="SSF50486">
    <property type="entry name" value="FMT C-terminal domain-like"/>
    <property type="match status" value="1"/>
</dbReference>
<dbReference type="Pfam" id="PF02911">
    <property type="entry name" value="Formyl_trans_C"/>
    <property type="match status" value="1"/>
</dbReference>
<comment type="caution">
    <text evidence="8">The sequence shown here is derived from an EMBL/GenBank/DDBJ whole genome shotgun (WGS) entry which is preliminary data.</text>
</comment>
<evidence type="ECO:0000256" key="1">
    <source>
        <dbReference type="ARBA" id="ARBA00010699"/>
    </source>
</evidence>
<dbReference type="CDD" id="cd08704">
    <property type="entry name" value="Met_tRNA_FMT_C"/>
    <property type="match status" value="1"/>
</dbReference>
<evidence type="ECO:0000259" key="6">
    <source>
        <dbReference type="Pfam" id="PF00551"/>
    </source>
</evidence>
<dbReference type="HAMAP" id="MF_00182">
    <property type="entry name" value="Formyl_trans"/>
    <property type="match status" value="1"/>
</dbReference>
<keyword evidence="4 5" id="KW-0648">Protein biosynthesis</keyword>
<dbReference type="InterPro" id="IPR005793">
    <property type="entry name" value="Formyl_trans_C"/>
</dbReference>
<feature type="domain" description="Formyl transferase C-terminal" evidence="7">
    <location>
        <begin position="225"/>
        <end position="326"/>
    </location>
</feature>